<dbReference type="AlphaFoldDB" id="A0A5Q0L763"/>
<dbReference type="KEGG" id="sfy:GFH48_06345"/>
<organism evidence="1 2">
    <name type="scientific">Streptomyces fagopyri</name>
    <dbReference type="NCBI Taxonomy" id="2662397"/>
    <lineage>
        <taxon>Bacteria</taxon>
        <taxon>Bacillati</taxon>
        <taxon>Actinomycetota</taxon>
        <taxon>Actinomycetes</taxon>
        <taxon>Kitasatosporales</taxon>
        <taxon>Streptomycetaceae</taxon>
        <taxon>Streptomyces</taxon>
    </lineage>
</organism>
<evidence type="ECO:0000313" key="2">
    <source>
        <dbReference type="Proteomes" id="UP000326179"/>
    </source>
</evidence>
<gene>
    <name evidence="1" type="ORF">GFH48_06345</name>
</gene>
<sequence length="86" mass="8581">MTPDAGVLVALPPAAVAVTVTRGAGFEAAVFFWSLPEEPIPTPMNRMTRAAGMTIRFRAHFGPLAGCGGTGGGGGTWPQAGPEGGG</sequence>
<reference evidence="1 2" key="1">
    <citation type="submission" date="2019-10" db="EMBL/GenBank/DDBJ databases">
        <title>A novel species.</title>
        <authorList>
            <person name="Gao J."/>
        </authorList>
    </citation>
    <scope>NUCLEOTIDE SEQUENCE [LARGE SCALE GENOMIC DNA]</scope>
    <source>
        <strain evidence="1 2">QMT-28</strain>
    </source>
</reference>
<accession>A0A5Q0L763</accession>
<dbReference type="EMBL" id="CP045643">
    <property type="protein sequence ID" value="QFZ72935.1"/>
    <property type="molecule type" value="Genomic_DNA"/>
</dbReference>
<name>A0A5Q0L763_9ACTN</name>
<dbReference type="Proteomes" id="UP000326179">
    <property type="component" value="Chromosome"/>
</dbReference>
<proteinExistence type="predicted"/>
<dbReference type="RefSeq" id="WP_153287301.1">
    <property type="nucleotide sequence ID" value="NZ_CP045643.1"/>
</dbReference>
<evidence type="ECO:0000313" key="1">
    <source>
        <dbReference type="EMBL" id="QFZ72935.1"/>
    </source>
</evidence>
<keyword evidence="2" id="KW-1185">Reference proteome</keyword>
<protein>
    <submittedName>
        <fullName evidence="1">Uncharacterized protein</fullName>
    </submittedName>
</protein>